<feature type="domain" description="RNA polymerase sigma-70 region 2" evidence="7">
    <location>
        <begin position="22"/>
        <end position="87"/>
    </location>
</feature>
<gene>
    <name evidence="9" type="ORF">GCM10011391_15870</name>
</gene>
<dbReference type="CDD" id="cd06171">
    <property type="entry name" value="Sigma70_r4"/>
    <property type="match status" value="1"/>
</dbReference>
<dbReference type="GO" id="GO:0006352">
    <property type="term" value="P:DNA-templated transcription initiation"/>
    <property type="evidence" value="ECO:0007669"/>
    <property type="project" value="InterPro"/>
</dbReference>
<evidence type="ECO:0000256" key="2">
    <source>
        <dbReference type="ARBA" id="ARBA00023015"/>
    </source>
</evidence>
<dbReference type="EMBL" id="BMIR01000006">
    <property type="protein sequence ID" value="GGE37905.1"/>
    <property type="molecule type" value="Genomic_DNA"/>
</dbReference>
<dbReference type="PROSITE" id="PS01063">
    <property type="entry name" value="SIGMA70_ECF"/>
    <property type="match status" value="1"/>
</dbReference>
<dbReference type="InterPro" id="IPR036388">
    <property type="entry name" value="WH-like_DNA-bd_sf"/>
</dbReference>
<accession>A0A8J2YGT0</accession>
<comment type="caution">
    <text evidence="9">The sequence shown here is derived from an EMBL/GenBank/DDBJ whole genome shotgun (WGS) entry which is preliminary data.</text>
</comment>
<evidence type="ECO:0000259" key="7">
    <source>
        <dbReference type="Pfam" id="PF04542"/>
    </source>
</evidence>
<dbReference type="InterPro" id="IPR013324">
    <property type="entry name" value="RNA_pol_sigma_r3/r4-like"/>
</dbReference>
<dbReference type="NCBIfam" id="TIGR02937">
    <property type="entry name" value="sigma70-ECF"/>
    <property type="match status" value="1"/>
</dbReference>
<dbReference type="SUPFAM" id="SSF88659">
    <property type="entry name" value="Sigma3 and sigma4 domains of RNA polymerase sigma factors"/>
    <property type="match status" value="1"/>
</dbReference>
<evidence type="ECO:0000256" key="4">
    <source>
        <dbReference type="ARBA" id="ARBA00023125"/>
    </source>
</evidence>
<evidence type="ECO:0000256" key="6">
    <source>
        <dbReference type="RuleBase" id="RU000716"/>
    </source>
</evidence>
<dbReference type="InterPro" id="IPR013325">
    <property type="entry name" value="RNA_pol_sigma_r2"/>
</dbReference>
<feature type="domain" description="RNA polymerase sigma factor 70 region 4 type 2" evidence="8">
    <location>
        <begin position="121"/>
        <end position="169"/>
    </location>
</feature>
<reference evidence="9" key="1">
    <citation type="journal article" date="2014" name="Int. J. Syst. Evol. Microbiol.">
        <title>Complete genome sequence of Corynebacterium casei LMG S-19264T (=DSM 44701T), isolated from a smear-ripened cheese.</title>
        <authorList>
            <consortium name="US DOE Joint Genome Institute (JGI-PGF)"/>
            <person name="Walter F."/>
            <person name="Albersmeier A."/>
            <person name="Kalinowski J."/>
            <person name="Ruckert C."/>
        </authorList>
    </citation>
    <scope>NUCLEOTIDE SEQUENCE</scope>
    <source>
        <strain evidence="9">CGMCC 1.15371</strain>
    </source>
</reference>
<dbReference type="RefSeq" id="WP_188691824.1">
    <property type="nucleotide sequence ID" value="NZ_BMIR01000006.1"/>
</dbReference>
<dbReference type="Gene3D" id="1.10.10.10">
    <property type="entry name" value="Winged helix-like DNA-binding domain superfamily/Winged helix DNA-binding domain"/>
    <property type="match status" value="1"/>
</dbReference>
<keyword evidence="3 6" id="KW-0731">Sigma factor</keyword>
<dbReference type="PANTHER" id="PTHR43133">
    <property type="entry name" value="RNA POLYMERASE ECF-TYPE SIGMA FACTO"/>
    <property type="match status" value="1"/>
</dbReference>
<dbReference type="Pfam" id="PF08281">
    <property type="entry name" value="Sigma70_r4_2"/>
    <property type="match status" value="1"/>
</dbReference>
<dbReference type="GO" id="GO:0016987">
    <property type="term" value="F:sigma factor activity"/>
    <property type="evidence" value="ECO:0007669"/>
    <property type="project" value="UniProtKB-KW"/>
</dbReference>
<evidence type="ECO:0000256" key="1">
    <source>
        <dbReference type="ARBA" id="ARBA00010641"/>
    </source>
</evidence>
<dbReference type="Proteomes" id="UP000628775">
    <property type="component" value="Unassembled WGS sequence"/>
</dbReference>
<dbReference type="InterPro" id="IPR007627">
    <property type="entry name" value="RNA_pol_sigma70_r2"/>
</dbReference>
<dbReference type="InterPro" id="IPR000838">
    <property type="entry name" value="RNA_pol_sigma70_ECF_CS"/>
</dbReference>
<sequence length="185" mass="21793">MENIKNDEEKACVDYELLLEELMDEYGTQVKKLAYTYVRHWSIAEDVAQEVFLSVYKNLHRFRGEASYKTWIYKITINKSKDALKSRFFRPEKLLQKLKTFSGQEAPSAEDHVIIKNEDGMLSECVMALPVKYREVIILYYYENLKLEEIQDYTKLKLSTIKTRLRRAKGLLRSIYEEKGGVDNG</sequence>
<evidence type="ECO:0000313" key="9">
    <source>
        <dbReference type="EMBL" id="GGE37905.1"/>
    </source>
</evidence>
<dbReference type="PANTHER" id="PTHR43133:SF60">
    <property type="entry name" value="RNA POLYMERASE SIGMA FACTOR SIGV"/>
    <property type="match status" value="1"/>
</dbReference>
<protein>
    <recommendedName>
        <fullName evidence="6">RNA polymerase sigma factor</fullName>
    </recommendedName>
</protein>
<dbReference type="InterPro" id="IPR013249">
    <property type="entry name" value="RNA_pol_sigma70_r4_t2"/>
</dbReference>
<dbReference type="InterPro" id="IPR014284">
    <property type="entry name" value="RNA_pol_sigma-70_dom"/>
</dbReference>
<keyword evidence="2 6" id="KW-0805">Transcription regulation</keyword>
<evidence type="ECO:0000256" key="3">
    <source>
        <dbReference type="ARBA" id="ARBA00023082"/>
    </source>
</evidence>
<organism evidence="9 10">
    <name type="scientific">Pullulanibacillus camelliae</name>
    <dbReference type="NCBI Taxonomy" id="1707096"/>
    <lineage>
        <taxon>Bacteria</taxon>
        <taxon>Bacillati</taxon>
        <taxon>Bacillota</taxon>
        <taxon>Bacilli</taxon>
        <taxon>Bacillales</taxon>
        <taxon>Sporolactobacillaceae</taxon>
        <taxon>Pullulanibacillus</taxon>
    </lineage>
</organism>
<evidence type="ECO:0000259" key="8">
    <source>
        <dbReference type="Pfam" id="PF08281"/>
    </source>
</evidence>
<dbReference type="GO" id="GO:0003677">
    <property type="term" value="F:DNA binding"/>
    <property type="evidence" value="ECO:0007669"/>
    <property type="project" value="UniProtKB-KW"/>
</dbReference>
<dbReference type="InterPro" id="IPR039425">
    <property type="entry name" value="RNA_pol_sigma-70-like"/>
</dbReference>
<dbReference type="AlphaFoldDB" id="A0A8J2YGT0"/>
<name>A0A8J2YGT0_9BACL</name>
<dbReference type="Gene3D" id="1.10.1740.10">
    <property type="match status" value="1"/>
</dbReference>
<keyword evidence="10" id="KW-1185">Reference proteome</keyword>
<keyword evidence="4 6" id="KW-0238">DNA-binding</keyword>
<dbReference type="SUPFAM" id="SSF88946">
    <property type="entry name" value="Sigma2 domain of RNA polymerase sigma factors"/>
    <property type="match status" value="1"/>
</dbReference>
<comment type="similarity">
    <text evidence="1 6">Belongs to the sigma-70 factor family. ECF subfamily.</text>
</comment>
<keyword evidence="5 6" id="KW-0804">Transcription</keyword>
<reference evidence="9" key="2">
    <citation type="submission" date="2020-09" db="EMBL/GenBank/DDBJ databases">
        <authorList>
            <person name="Sun Q."/>
            <person name="Zhou Y."/>
        </authorList>
    </citation>
    <scope>NUCLEOTIDE SEQUENCE</scope>
    <source>
        <strain evidence="9">CGMCC 1.15371</strain>
    </source>
</reference>
<evidence type="ECO:0000313" key="10">
    <source>
        <dbReference type="Proteomes" id="UP000628775"/>
    </source>
</evidence>
<evidence type="ECO:0000256" key="5">
    <source>
        <dbReference type="ARBA" id="ARBA00023163"/>
    </source>
</evidence>
<dbReference type="GO" id="GO:0006950">
    <property type="term" value="P:response to stress"/>
    <property type="evidence" value="ECO:0007669"/>
    <property type="project" value="UniProtKB-ARBA"/>
</dbReference>
<proteinExistence type="inferred from homology"/>
<dbReference type="Pfam" id="PF04542">
    <property type="entry name" value="Sigma70_r2"/>
    <property type="match status" value="1"/>
</dbReference>